<dbReference type="EMBL" id="MU069911">
    <property type="protein sequence ID" value="KAF5831928.1"/>
    <property type="molecule type" value="Genomic_DNA"/>
</dbReference>
<evidence type="ECO:0000313" key="1">
    <source>
        <dbReference type="EMBL" id="KAF5831928.1"/>
    </source>
</evidence>
<name>A0ABQ7GBP1_DUNSA</name>
<proteinExistence type="predicted"/>
<organism evidence="1 2">
    <name type="scientific">Dunaliella salina</name>
    <name type="common">Green alga</name>
    <name type="synonym">Protococcus salinus</name>
    <dbReference type="NCBI Taxonomy" id="3046"/>
    <lineage>
        <taxon>Eukaryota</taxon>
        <taxon>Viridiplantae</taxon>
        <taxon>Chlorophyta</taxon>
        <taxon>core chlorophytes</taxon>
        <taxon>Chlorophyceae</taxon>
        <taxon>CS clade</taxon>
        <taxon>Chlamydomonadales</taxon>
        <taxon>Dunaliellaceae</taxon>
        <taxon>Dunaliella</taxon>
    </lineage>
</organism>
<protein>
    <recommendedName>
        <fullName evidence="3">Encoded protein</fullName>
    </recommendedName>
</protein>
<evidence type="ECO:0000313" key="2">
    <source>
        <dbReference type="Proteomes" id="UP000815325"/>
    </source>
</evidence>
<gene>
    <name evidence="1" type="ORF">DUNSADRAFT_12386</name>
</gene>
<comment type="caution">
    <text evidence="1">The sequence shown here is derived from an EMBL/GenBank/DDBJ whole genome shotgun (WGS) entry which is preliminary data.</text>
</comment>
<sequence length="174" mass="19021">MSYLSRLGSKCLSSYPTVSKANTWQTSSPGELLWAISSRSSHTAVQQYRASGHSSAGLLQHVLRAHAARTLELNHFLARHKQHLGQHLGRVARRWAAFEQNIAAVGSSLSVSASGQKLLASVLPFAIVSQLFPWRFQCLALEPQFGLPPRIPEPPPRSAALIFLHHDVAVAGMK</sequence>
<evidence type="ECO:0008006" key="3">
    <source>
        <dbReference type="Google" id="ProtNLM"/>
    </source>
</evidence>
<accession>A0ABQ7GBP1</accession>
<keyword evidence="2" id="KW-1185">Reference proteome</keyword>
<reference evidence="1" key="1">
    <citation type="submission" date="2017-08" db="EMBL/GenBank/DDBJ databases">
        <authorList>
            <person name="Polle J.E."/>
            <person name="Barry K."/>
            <person name="Cushman J."/>
            <person name="Schmutz J."/>
            <person name="Tran D."/>
            <person name="Hathwaick L.T."/>
            <person name="Yim W.C."/>
            <person name="Jenkins J."/>
            <person name="Mckie-Krisberg Z.M."/>
            <person name="Prochnik S."/>
            <person name="Lindquist E."/>
            <person name="Dockter R.B."/>
            <person name="Adam C."/>
            <person name="Molina H."/>
            <person name="Bunkerborg J."/>
            <person name="Jin E."/>
            <person name="Buchheim M."/>
            <person name="Magnuson J."/>
        </authorList>
    </citation>
    <scope>NUCLEOTIDE SEQUENCE</scope>
    <source>
        <strain evidence="1">CCAP 19/18</strain>
    </source>
</reference>
<dbReference type="Proteomes" id="UP000815325">
    <property type="component" value="Unassembled WGS sequence"/>
</dbReference>